<dbReference type="EMBL" id="PDDY01000004">
    <property type="protein sequence ID" value="PEH38779.1"/>
    <property type="molecule type" value="Genomic_DNA"/>
</dbReference>
<organism evidence="9 10">
    <name type="scientific">Burkholderia gladioli</name>
    <name type="common">Pseudomonas marginata</name>
    <name type="synonym">Phytomonas marginata</name>
    <dbReference type="NCBI Taxonomy" id="28095"/>
    <lineage>
        <taxon>Bacteria</taxon>
        <taxon>Pseudomonadati</taxon>
        <taxon>Pseudomonadota</taxon>
        <taxon>Betaproteobacteria</taxon>
        <taxon>Burkholderiales</taxon>
        <taxon>Burkholderiaceae</taxon>
        <taxon>Burkholderia</taxon>
    </lineage>
</organism>
<name>A0A2A7S5U0_BURGA</name>
<feature type="active site" description="Proton donor" evidence="6">
    <location>
        <position position="190"/>
    </location>
</feature>
<dbReference type="GO" id="GO:0030246">
    <property type="term" value="F:carbohydrate binding"/>
    <property type="evidence" value="ECO:0007669"/>
    <property type="project" value="InterPro"/>
</dbReference>
<sequence>MSAIESQRAYAPDARGLTERPWGRLPGGDAVRLFTLRNAHGMRVAISELGATLVSWQAPDRAGRLGEILLRHDTPAEYLASNAYFGALVGRCANRIAAARFSLDGIDYPLDRNDGAQCLHGGFSGFHRALWEAEPREDALLMRLASPEGEGGFPGNLEVCVRYALDDHGTLSIGYEARTDAATPLYLTSHPYFNLSGRPHGDIGGHVLSIDADRYLEVDTRLIPQREAGVAGTAFDFRHAAPLGARLGWPHAQLALAGGFDHCFVLRPAETDEQGAPRVREVARVYEPGSGRELSLLTDQPGLQLYTGNGLSGAFARHGALCLEAGAFPNQINSPRAEAVVLRPGQVYRQDTRYRVTIAP</sequence>
<dbReference type="CDD" id="cd09019">
    <property type="entry name" value="galactose_mutarotase_like"/>
    <property type="match status" value="1"/>
</dbReference>
<dbReference type="NCBIfam" id="NF008277">
    <property type="entry name" value="PRK11055.1"/>
    <property type="match status" value="1"/>
</dbReference>
<evidence type="ECO:0000313" key="10">
    <source>
        <dbReference type="Proteomes" id="UP000220629"/>
    </source>
</evidence>
<evidence type="ECO:0000256" key="4">
    <source>
        <dbReference type="ARBA" id="ARBA00023277"/>
    </source>
</evidence>
<feature type="binding site" evidence="7">
    <location>
        <position position="261"/>
    </location>
    <ligand>
        <name>beta-D-galactose</name>
        <dbReference type="ChEBI" id="CHEBI:27667"/>
    </ligand>
</feature>
<dbReference type="RefSeq" id="WP_098154176.1">
    <property type="nucleotide sequence ID" value="NZ_CP065595.1"/>
</dbReference>
<evidence type="ECO:0000256" key="7">
    <source>
        <dbReference type="PIRSR" id="PIRSR005096-2"/>
    </source>
</evidence>
<dbReference type="EC" id="5.1.3.3" evidence="5"/>
<dbReference type="Gene3D" id="2.70.98.10">
    <property type="match status" value="1"/>
</dbReference>
<comment type="similarity">
    <text evidence="2 5">Belongs to the aldose epimerase family.</text>
</comment>
<dbReference type="UniPathway" id="UPA00242"/>
<dbReference type="AlphaFoldDB" id="A0A2A7S5U0"/>
<gene>
    <name evidence="9" type="ORF">CRM94_31055</name>
</gene>
<dbReference type="GO" id="GO:0006006">
    <property type="term" value="P:glucose metabolic process"/>
    <property type="evidence" value="ECO:0007669"/>
    <property type="project" value="TreeGrafter"/>
</dbReference>
<comment type="caution">
    <text evidence="9">The sequence shown here is derived from an EMBL/GenBank/DDBJ whole genome shotgun (WGS) entry which is preliminary data.</text>
</comment>
<dbReference type="SUPFAM" id="SSF74650">
    <property type="entry name" value="Galactose mutarotase-like"/>
    <property type="match status" value="1"/>
</dbReference>
<dbReference type="InterPro" id="IPR014718">
    <property type="entry name" value="GH-type_carb-bd"/>
</dbReference>
<feature type="active site" description="Proton acceptor" evidence="6">
    <location>
        <position position="324"/>
    </location>
</feature>
<protein>
    <recommendedName>
        <fullName evidence="5">Aldose 1-epimerase</fullName>
        <ecNumber evidence="5">5.1.3.3</ecNumber>
    </recommendedName>
</protein>
<dbReference type="PIRSF" id="PIRSF005096">
    <property type="entry name" value="GALM"/>
    <property type="match status" value="1"/>
</dbReference>
<dbReference type="InterPro" id="IPR047215">
    <property type="entry name" value="Galactose_mutarotase-like"/>
</dbReference>
<evidence type="ECO:0000313" key="9">
    <source>
        <dbReference type="EMBL" id="PEH38779.1"/>
    </source>
</evidence>
<accession>A0A2A7S5U0</accession>
<evidence type="ECO:0000256" key="6">
    <source>
        <dbReference type="PIRSR" id="PIRSR005096-1"/>
    </source>
</evidence>
<dbReference type="PANTHER" id="PTHR10091">
    <property type="entry name" value="ALDOSE-1-EPIMERASE"/>
    <property type="match status" value="1"/>
</dbReference>
<evidence type="ECO:0000256" key="2">
    <source>
        <dbReference type="ARBA" id="ARBA00006206"/>
    </source>
</evidence>
<dbReference type="Proteomes" id="UP000220629">
    <property type="component" value="Unassembled WGS sequence"/>
</dbReference>
<dbReference type="InterPro" id="IPR008183">
    <property type="entry name" value="Aldose_1/G6P_1-epimerase"/>
</dbReference>
<dbReference type="GO" id="GO:0004034">
    <property type="term" value="F:aldose 1-epimerase activity"/>
    <property type="evidence" value="ECO:0007669"/>
    <property type="project" value="UniProtKB-EC"/>
</dbReference>
<comment type="catalytic activity">
    <reaction evidence="5">
        <text>alpha-D-glucose = beta-D-glucose</text>
        <dbReference type="Rhea" id="RHEA:10264"/>
        <dbReference type="ChEBI" id="CHEBI:15903"/>
        <dbReference type="ChEBI" id="CHEBI:17925"/>
        <dbReference type="EC" id="5.1.3.3"/>
    </reaction>
</comment>
<dbReference type="Pfam" id="PF01263">
    <property type="entry name" value="Aldose_epim"/>
    <property type="match status" value="1"/>
</dbReference>
<keyword evidence="4 5" id="KW-0119">Carbohydrate metabolism</keyword>
<dbReference type="GO" id="GO:0033499">
    <property type="term" value="P:galactose catabolic process via UDP-galactose, Leloir pathway"/>
    <property type="evidence" value="ECO:0007669"/>
    <property type="project" value="TreeGrafter"/>
</dbReference>
<evidence type="ECO:0000256" key="1">
    <source>
        <dbReference type="ARBA" id="ARBA00005028"/>
    </source>
</evidence>
<proteinExistence type="inferred from homology"/>
<comment type="pathway">
    <text evidence="1 5">Carbohydrate metabolism; hexose metabolism.</text>
</comment>
<dbReference type="GO" id="GO:0005737">
    <property type="term" value="C:cytoplasm"/>
    <property type="evidence" value="ECO:0007669"/>
    <property type="project" value="TreeGrafter"/>
</dbReference>
<dbReference type="InterPro" id="IPR011013">
    <property type="entry name" value="Gal_mutarotase_sf_dom"/>
</dbReference>
<dbReference type="InterPro" id="IPR015443">
    <property type="entry name" value="Aldose_1-epimerase"/>
</dbReference>
<feature type="binding site" evidence="8">
    <location>
        <begin position="94"/>
        <end position="95"/>
    </location>
    <ligand>
        <name>beta-D-galactose</name>
        <dbReference type="ChEBI" id="CHEBI:27667"/>
    </ligand>
</feature>
<keyword evidence="3 5" id="KW-0413">Isomerase</keyword>
<evidence type="ECO:0000256" key="8">
    <source>
        <dbReference type="PIRSR" id="PIRSR005096-3"/>
    </source>
</evidence>
<evidence type="ECO:0000256" key="5">
    <source>
        <dbReference type="PIRNR" id="PIRNR005096"/>
    </source>
</evidence>
<evidence type="ECO:0000256" key="3">
    <source>
        <dbReference type="ARBA" id="ARBA00023235"/>
    </source>
</evidence>
<reference evidence="10" key="1">
    <citation type="submission" date="2017-09" db="EMBL/GenBank/DDBJ databases">
        <title>FDA dAtabase for Regulatory Grade micrObial Sequences (FDA-ARGOS): Supporting development and validation of Infectious Disease Dx tests.</title>
        <authorList>
            <person name="Minogue T."/>
            <person name="Wolcott M."/>
            <person name="Wasieloski L."/>
            <person name="Aguilar W."/>
            <person name="Moore D."/>
            <person name="Tallon L."/>
            <person name="Sadzewicz L."/>
            <person name="Ott S."/>
            <person name="Zhao X."/>
            <person name="Nagaraj S."/>
            <person name="Vavikolanu K."/>
            <person name="Aluvathingal J."/>
            <person name="Nadendla S."/>
            <person name="Sichtig H."/>
        </authorList>
    </citation>
    <scope>NUCLEOTIDE SEQUENCE [LARGE SCALE GENOMIC DNA]</scope>
    <source>
        <strain evidence="10">FDAARGOS_390</strain>
    </source>
</reference>
<feature type="binding site" evidence="8">
    <location>
        <begin position="190"/>
        <end position="192"/>
    </location>
    <ligand>
        <name>beta-D-galactose</name>
        <dbReference type="ChEBI" id="CHEBI:27667"/>
    </ligand>
</feature>
<dbReference type="PANTHER" id="PTHR10091:SF0">
    <property type="entry name" value="GALACTOSE MUTAROTASE"/>
    <property type="match status" value="1"/>
</dbReference>